<proteinExistence type="predicted"/>
<evidence type="ECO:0008006" key="3">
    <source>
        <dbReference type="Google" id="ProtNLM"/>
    </source>
</evidence>
<name>A0A7G2C7M4_9TRYP</name>
<dbReference type="Gene3D" id="3.80.10.10">
    <property type="entry name" value="Ribonuclease Inhibitor"/>
    <property type="match status" value="1"/>
</dbReference>
<dbReference type="SUPFAM" id="SSF52058">
    <property type="entry name" value="L domain-like"/>
    <property type="match status" value="1"/>
</dbReference>
<keyword evidence="2" id="KW-1185">Reference proteome</keyword>
<evidence type="ECO:0000313" key="2">
    <source>
        <dbReference type="Proteomes" id="UP000515908"/>
    </source>
</evidence>
<evidence type="ECO:0000313" key="1">
    <source>
        <dbReference type="EMBL" id="CAD2214743.1"/>
    </source>
</evidence>
<dbReference type="EMBL" id="LR877148">
    <property type="protein sequence ID" value="CAD2214743.1"/>
    <property type="molecule type" value="Genomic_DNA"/>
</dbReference>
<reference evidence="1 2" key="1">
    <citation type="submission" date="2020-08" db="EMBL/GenBank/DDBJ databases">
        <authorList>
            <person name="Newling K."/>
            <person name="Davey J."/>
            <person name="Forrester S."/>
        </authorList>
    </citation>
    <scope>NUCLEOTIDE SEQUENCE [LARGE SCALE GENOMIC DNA]</scope>
    <source>
        <strain evidence="2">Crithidia deanei Carvalho (ATCC PRA-265)</strain>
    </source>
</reference>
<organism evidence="1 2">
    <name type="scientific">Angomonas deanei</name>
    <dbReference type="NCBI Taxonomy" id="59799"/>
    <lineage>
        <taxon>Eukaryota</taxon>
        <taxon>Discoba</taxon>
        <taxon>Euglenozoa</taxon>
        <taxon>Kinetoplastea</taxon>
        <taxon>Metakinetoplastina</taxon>
        <taxon>Trypanosomatida</taxon>
        <taxon>Trypanosomatidae</taxon>
        <taxon>Strigomonadinae</taxon>
        <taxon>Angomonas</taxon>
    </lineage>
</organism>
<dbReference type="Proteomes" id="UP000515908">
    <property type="component" value="Chromosome 04"/>
</dbReference>
<dbReference type="AlphaFoldDB" id="A0A7G2C7M4"/>
<dbReference type="InterPro" id="IPR032675">
    <property type="entry name" value="LRR_dom_sf"/>
</dbReference>
<sequence length="136" mass="14345">MAGFASLESLDVGCCKNLSSLKGLSGLAKLRTVTAYQSGLQSVEDLSGCLALETLNVTYCKNLTSLNGLSNLPNLRNISTNKSGVDKYYKGGTRCAVVWTVGVTSHWRPSGRCGPSQARGLQTLVVLPYSEGITVG</sequence>
<protein>
    <recommendedName>
        <fullName evidence="3">Leucine Rich repeat</fullName>
    </recommendedName>
</protein>
<gene>
    <name evidence="1" type="ORF">ADEAN_000219400</name>
</gene>
<dbReference type="VEuPathDB" id="TriTrypDB:ADEAN_000219400"/>
<accession>A0A7G2C7M4</accession>